<feature type="compositionally biased region" description="Pro residues" evidence="1">
    <location>
        <begin position="99"/>
        <end position="108"/>
    </location>
</feature>
<feature type="compositionally biased region" description="Gly residues" evidence="1">
    <location>
        <begin position="46"/>
        <end position="55"/>
    </location>
</feature>
<dbReference type="AlphaFoldDB" id="A0A6P5K0I3"/>
<name>A0A6P5K0I3_PHACI</name>
<keyword evidence="2" id="KW-1185">Reference proteome</keyword>
<sequence length="214" mass="21966">MFPEGGGWAARAPGSSLWLRCVRPSLSPSTGSADARLPLPEKPLGPSGGQEGGGRAIWSRVRASSLLLRRSRAEGRAQGGGRSAGARPRPLGPVLLLLPAPPPPPPLSAPRLLGSSAPRLPAPPRHSQGSSARPPGLRPPAPAPRHLRSEGPPSSCQLLFLPLDSQVAAESLRSPPPPPGPLLLHTTPHPPSPRSSVTPLRGHPPSSSGPLSSP</sequence>
<dbReference type="RefSeq" id="XP_020838619.1">
    <property type="nucleotide sequence ID" value="XM_020982960.1"/>
</dbReference>
<feature type="compositionally biased region" description="Low complexity" evidence="1">
    <location>
        <begin position="109"/>
        <end position="118"/>
    </location>
</feature>
<protein>
    <submittedName>
        <fullName evidence="3">Vegetative cell wall protein gp1-like</fullName>
    </submittedName>
</protein>
<feature type="compositionally biased region" description="Low complexity" evidence="1">
    <location>
        <begin position="84"/>
        <end position="98"/>
    </location>
</feature>
<organism evidence="2 3">
    <name type="scientific">Phascolarctos cinereus</name>
    <name type="common">Koala</name>
    <dbReference type="NCBI Taxonomy" id="38626"/>
    <lineage>
        <taxon>Eukaryota</taxon>
        <taxon>Metazoa</taxon>
        <taxon>Chordata</taxon>
        <taxon>Craniata</taxon>
        <taxon>Vertebrata</taxon>
        <taxon>Euteleostomi</taxon>
        <taxon>Mammalia</taxon>
        <taxon>Metatheria</taxon>
        <taxon>Diprotodontia</taxon>
        <taxon>Phascolarctidae</taxon>
        <taxon>Phascolarctos</taxon>
    </lineage>
</organism>
<dbReference type="KEGG" id="pcw:110205958"/>
<dbReference type="GeneID" id="110205958"/>
<evidence type="ECO:0000256" key="1">
    <source>
        <dbReference type="SAM" id="MobiDB-lite"/>
    </source>
</evidence>
<evidence type="ECO:0000313" key="3">
    <source>
        <dbReference type="RefSeq" id="XP_020838619.1"/>
    </source>
</evidence>
<evidence type="ECO:0000313" key="2">
    <source>
        <dbReference type="Proteomes" id="UP000515140"/>
    </source>
</evidence>
<proteinExistence type="predicted"/>
<feature type="region of interest" description="Disordered" evidence="1">
    <location>
        <begin position="22"/>
        <end position="214"/>
    </location>
</feature>
<accession>A0A6P5K0I3</accession>
<gene>
    <name evidence="3" type="primary">LOC110205958</name>
</gene>
<feature type="compositionally biased region" description="Low complexity" evidence="1">
    <location>
        <begin position="194"/>
        <end position="214"/>
    </location>
</feature>
<feature type="compositionally biased region" description="Low complexity" evidence="1">
    <location>
        <begin position="59"/>
        <end position="68"/>
    </location>
</feature>
<dbReference type="InParanoid" id="A0A6P5K0I3"/>
<dbReference type="Proteomes" id="UP000515140">
    <property type="component" value="Unplaced"/>
</dbReference>
<reference evidence="3" key="1">
    <citation type="submission" date="2025-08" db="UniProtKB">
        <authorList>
            <consortium name="RefSeq"/>
        </authorList>
    </citation>
    <scope>IDENTIFICATION</scope>
    <source>
        <tissue evidence="3">Spleen</tissue>
    </source>
</reference>